<accession>A0A1Q2M7Z5</accession>
<dbReference type="AlphaFoldDB" id="A0A1Q2M7Z5"/>
<proteinExistence type="predicted"/>
<protein>
    <submittedName>
        <fullName evidence="1">Uncharacterized protein</fullName>
    </submittedName>
</protein>
<dbReference type="SUPFAM" id="SSF160631">
    <property type="entry name" value="SMI1/KNR4-like"/>
    <property type="match status" value="1"/>
</dbReference>
<dbReference type="InterPro" id="IPR037883">
    <property type="entry name" value="Knr4/Smi1-like_sf"/>
</dbReference>
<dbReference type="EMBL" id="CP019650">
    <property type="protein sequence ID" value="AQQ68352.1"/>
    <property type="molecule type" value="Genomic_DNA"/>
</dbReference>
<dbReference type="KEGG" id="maga:Mag101_12435"/>
<reference evidence="1" key="1">
    <citation type="submission" date="2017-02" db="EMBL/GenBank/DDBJ databases">
        <title>Genome of Microbulbifer agarilyticus GP101.</title>
        <authorList>
            <person name="Jung J."/>
            <person name="Bae S.S."/>
            <person name="Baek K."/>
        </authorList>
    </citation>
    <scope>NUCLEOTIDE SEQUENCE [LARGE SCALE GENOMIC DNA]</scope>
    <source>
        <strain evidence="1">GP101</strain>
    </source>
</reference>
<dbReference type="Proteomes" id="UP000188219">
    <property type="component" value="Chromosome"/>
</dbReference>
<sequence length="121" mass="13906">MSDEHYEDFLATIGVVSANYHSIYAGDTLVSLTLNFWSWDEVLDGIEKRNEWQVSDNLIPFYGDWHNLYCLDISDGKILSLNDAREIEFQWEDTASFKSSLSTKEVESSANVRVISGRLEF</sequence>
<evidence type="ECO:0000313" key="1">
    <source>
        <dbReference type="EMBL" id="AQQ68352.1"/>
    </source>
</evidence>
<dbReference type="RefSeq" id="WP_077405452.1">
    <property type="nucleotide sequence ID" value="NZ_CP019650.1"/>
</dbReference>
<organism evidence="1 2">
    <name type="scientific">Microbulbifer agarilyticus</name>
    <dbReference type="NCBI Taxonomy" id="260552"/>
    <lineage>
        <taxon>Bacteria</taxon>
        <taxon>Pseudomonadati</taxon>
        <taxon>Pseudomonadota</taxon>
        <taxon>Gammaproteobacteria</taxon>
        <taxon>Cellvibrionales</taxon>
        <taxon>Microbulbiferaceae</taxon>
        <taxon>Microbulbifer</taxon>
    </lineage>
</organism>
<dbReference type="Gene3D" id="3.40.1580.10">
    <property type="entry name" value="SMI1/KNR4-like"/>
    <property type="match status" value="1"/>
</dbReference>
<gene>
    <name evidence="1" type="ORF">Mag101_12435</name>
</gene>
<evidence type="ECO:0000313" key="2">
    <source>
        <dbReference type="Proteomes" id="UP000188219"/>
    </source>
</evidence>
<name>A0A1Q2M7Z5_9GAMM</name>
<dbReference type="OrthoDB" id="312624at2"/>
<keyword evidence="2" id="KW-1185">Reference proteome</keyword>
<dbReference type="Pfam" id="PF14568">
    <property type="entry name" value="SUKH_6"/>
    <property type="match status" value="1"/>
</dbReference>